<evidence type="ECO:0000313" key="2">
    <source>
        <dbReference type="EMBL" id="QTR54523.1"/>
    </source>
</evidence>
<sequence>MEGAQTLGRMTQTIVEIRAWMEKSQDVTDELDKSVETLEKDMATVKEAIARLQQQQPGGNPAPAPPANNDARLEALEARIAKLEANHNTVQAPFKVIDAAGKTLMTVNSDKGISSLRLGEPGNAMAALLIDGESARVIAANKSNIGYLNADANISQTVLSSNGVRTAIGSPEEGVNGMVISNADNRQPLGEMALRPGKKFALRLYDEAGKVVVSAGTNPTTSGSGTVMAANTQGENVAFVGTSSDGQTGVVSVAKGGKDTAALISEPRMIVLYNDAGEAITTLAKSQEGTGEGGNITIRQPDGEGIFSAGYNAEAGGGDACVYRAKKQNMFCLGIGVPGMGAIGR</sequence>
<dbReference type="KEGG" id="tun:J9260_05375"/>
<proteinExistence type="predicted"/>
<keyword evidence="3" id="KW-1185">Reference proteome</keyword>
<dbReference type="AlphaFoldDB" id="A0A975FBI4"/>
<accession>A0A975FBI4</accession>
<dbReference type="Proteomes" id="UP000672009">
    <property type="component" value="Chromosome"/>
</dbReference>
<evidence type="ECO:0000256" key="1">
    <source>
        <dbReference type="SAM" id="Coils"/>
    </source>
</evidence>
<reference evidence="2" key="1">
    <citation type="submission" date="2021-04" db="EMBL/GenBank/DDBJ databases">
        <title>Genomics, taxonomy and metabolism of representatives of sulfur bacteria of the genus Thiothrix: Thiothrix fructosivorans QT, Thiothrix unzii A1T and three new species, Thiothrix subterranea sp. nov., Thiothrix litoralis sp. nov. and 'Candidatus Thiothrix anitrata' sp. nov.</title>
        <authorList>
            <person name="Ravin N.V."/>
            <person name="Smolyakov D."/>
            <person name="Rudenko T.S."/>
            <person name="Mardanov A.V."/>
            <person name="Beletsky A.V."/>
            <person name="Markov N.D."/>
            <person name="Fomenkov A.I."/>
            <person name="Roberts R.J."/>
            <person name="Karnachuk O.V."/>
            <person name="Novikov A."/>
            <person name="Grabovich M.Y."/>
        </authorList>
    </citation>
    <scope>NUCLEOTIDE SEQUENCE</scope>
    <source>
        <strain evidence="2">A1</strain>
    </source>
</reference>
<feature type="coiled-coil region" evidence="1">
    <location>
        <begin position="21"/>
        <end position="55"/>
    </location>
</feature>
<name>A0A975FBI4_9GAMM</name>
<evidence type="ECO:0000313" key="3">
    <source>
        <dbReference type="Proteomes" id="UP000672009"/>
    </source>
</evidence>
<dbReference type="EMBL" id="CP072793">
    <property type="protein sequence ID" value="QTR54523.1"/>
    <property type="molecule type" value="Genomic_DNA"/>
</dbReference>
<organism evidence="2 3">
    <name type="scientific">Thiothrix unzii</name>
    <dbReference type="NCBI Taxonomy" id="111769"/>
    <lineage>
        <taxon>Bacteria</taxon>
        <taxon>Pseudomonadati</taxon>
        <taxon>Pseudomonadota</taxon>
        <taxon>Gammaproteobacteria</taxon>
        <taxon>Thiotrichales</taxon>
        <taxon>Thiotrichaceae</taxon>
        <taxon>Thiothrix</taxon>
    </lineage>
</organism>
<gene>
    <name evidence="2" type="ORF">J9260_05375</name>
</gene>
<dbReference type="RefSeq" id="WP_210220009.1">
    <property type="nucleotide sequence ID" value="NZ_CP072793.1"/>
</dbReference>
<keyword evidence="1" id="KW-0175">Coiled coil</keyword>
<protein>
    <submittedName>
        <fullName evidence="2">Uncharacterized protein</fullName>
    </submittedName>
</protein>